<gene>
    <name evidence="3" type="ORF">GW534_02875</name>
</gene>
<dbReference type="Proteomes" id="UP000743899">
    <property type="component" value="Unassembled WGS sequence"/>
</dbReference>
<sequence length="160" mass="18261">MQRLLGVFLSFLLIFSAVITGLAPQASAAEKELKLQKVDLKRLVEKEETISKEEAELFAPDEKVRVVVEVEGEPAIEEATKQNKKFTALKESVRKQLEKKLLTEQEKVKDEIAVEGVQIEYINEFTTVFNGFSGEVKFGDIEKIEKLDKVKNVYILQFLR</sequence>
<organism evidence="3 4">
    <name type="scientific">Pallidibacillus pasinlerensis</name>
    <dbReference type="NCBI Taxonomy" id="2703818"/>
    <lineage>
        <taxon>Bacteria</taxon>
        <taxon>Bacillati</taxon>
        <taxon>Bacillota</taxon>
        <taxon>Bacilli</taxon>
        <taxon>Bacillales</taxon>
        <taxon>Bacillaceae</taxon>
        <taxon>Pallidibacillus</taxon>
    </lineage>
</organism>
<protein>
    <recommendedName>
        <fullName evidence="2">Inhibitor I9 domain-containing protein</fullName>
    </recommendedName>
</protein>
<dbReference type="Pfam" id="PF05922">
    <property type="entry name" value="Inhibitor_I9"/>
    <property type="match status" value="1"/>
</dbReference>
<feature type="signal peptide" evidence="1">
    <location>
        <begin position="1"/>
        <end position="28"/>
    </location>
</feature>
<name>A0ABX0A6B6_9BACI</name>
<keyword evidence="4" id="KW-1185">Reference proteome</keyword>
<proteinExistence type="predicted"/>
<comment type="caution">
    <text evidence="3">The sequence shown here is derived from an EMBL/GenBank/DDBJ whole genome shotgun (WGS) entry which is preliminary data.</text>
</comment>
<accession>A0ABX0A6B6</accession>
<dbReference type="EMBL" id="JAACYS010000007">
    <property type="protein sequence ID" value="NCU16717.1"/>
    <property type="molecule type" value="Genomic_DNA"/>
</dbReference>
<evidence type="ECO:0000313" key="3">
    <source>
        <dbReference type="EMBL" id="NCU16717.1"/>
    </source>
</evidence>
<reference evidence="3 4" key="1">
    <citation type="submission" date="2020-01" db="EMBL/GenBank/DDBJ databases">
        <title>A novel Bacillus sp. from Pasinler.</title>
        <authorList>
            <person name="Adiguzel A."/>
            <person name="Ay H."/>
            <person name="Baltaci M.O."/>
        </authorList>
    </citation>
    <scope>NUCLEOTIDE SEQUENCE [LARGE SCALE GENOMIC DNA]</scope>
    <source>
        <strain evidence="3 4">P1</strain>
    </source>
</reference>
<dbReference type="RefSeq" id="WP_161919554.1">
    <property type="nucleotide sequence ID" value="NZ_JAACYS010000007.1"/>
</dbReference>
<feature type="chain" id="PRO_5046521269" description="Inhibitor I9 domain-containing protein" evidence="1">
    <location>
        <begin position="29"/>
        <end position="160"/>
    </location>
</feature>
<evidence type="ECO:0000259" key="2">
    <source>
        <dbReference type="Pfam" id="PF05922"/>
    </source>
</evidence>
<evidence type="ECO:0000313" key="4">
    <source>
        <dbReference type="Proteomes" id="UP000743899"/>
    </source>
</evidence>
<dbReference type="InterPro" id="IPR010259">
    <property type="entry name" value="S8pro/Inhibitor_I9"/>
</dbReference>
<keyword evidence="1" id="KW-0732">Signal</keyword>
<feature type="domain" description="Inhibitor I9" evidence="2">
    <location>
        <begin position="80"/>
        <end position="154"/>
    </location>
</feature>
<evidence type="ECO:0000256" key="1">
    <source>
        <dbReference type="SAM" id="SignalP"/>
    </source>
</evidence>